<dbReference type="Proteomes" id="UP000092093">
    <property type="component" value="Unassembled WGS sequence"/>
</dbReference>
<sequence>MRITISELELRISEAILDELTPWEMKTLKGGYVMRKDRRNPPTTNITNTTDLSTVFKELDSSMERWKISLKDTTDSLRSKFDF</sequence>
<organism evidence="1 2">
    <name type="scientific">Aphanizomenon flos-aquae WA102</name>
    <dbReference type="NCBI Taxonomy" id="1710896"/>
    <lineage>
        <taxon>Bacteria</taxon>
        <taxon>Bacillati</taxon>
        <taxon>Cyanobacteriota</taxon>
        <taxon>Cyanophyceae</taxon>
        <taxon>Nostocales</taxon>
        <taxon>Aphanizomenonaceae</taxon>
        <taxon>Aphanizomenon</taxon>
    </lineage>
</organism>
<gene>
    <name evidence="1" type="ORF">AN484_09910</name>
</gene>
<comment type="caution">
    <text evidence="1">The sequence shown here is derived from an EMBL/GenBank/DDBJ whole genome shotgun (WGS) entry which is preliminary data.</text>
</comment>
<reference evidence="1 2" key="1">
    <citation type="submission" date="2015-09" db="EMBL/GenBank/DDBJ databases">
        <title>Aphanizomenon flos-aquae WA102.</title>
        <authorList>
            <person name="Driscoll C."/>
        </authorList>
    </citation>
    <scope>NUCLEOTIDE SEQUENCE [LARGE SCALE GENOMIC DNA]</scope>
    <source>
        <strain evidence="1">WA102</strain>
    </source>
</reference>
<dbReference type="AlphaFoldDB" id="A0A1B7X3J4"/>
<accession>A0A1B7X3J4</accession>
<evidence type="ECO:0000313" key="1">
    <source>
        <dbReference type="EMBL" id="OBQ43903.1"/>
    </source>
</evidence>
<dbReference type="EMBL" id="LJOW01000038">
    <property type="protein sequence ID" value="OBQ43903.1"/>
    <property type="molecule type" value="Genomic_DNA"/>
</dbReference>
<evidence type="ECO:0000313" key="2">
    <source>
        <dbReference type="Proteomes" id="UP000092093"/>
    </source>
</evidence>
<protein>
    <submittedName>
        <fullName evidence="1">Uncharacterized protein</fullName>
    </submittedName>
</protein>
<proteinExistence type="predicted"/>
<name>A0A1B7X3J4_APHFL</name>